<evidence type="ECO:0008006" key="3">
    <source>
        <dbReference type="Google" id="ProtNLM"/>
    </source>
</evidence>
<reference evidence="1 2" key="1">
    <citation type="submission" date="2017-02" db="EMBL/GenBank/DDBJ databases">
        <title>Draft genome of Acidibacillus ferrooxidans Huett2.</title>
        <authorList>
            <person name="Schopf S."/>
        </authorList>
    </citation>
    <scope>NUCLEOTIDE SEQUENCE [LARGE SCALE GENOMIC DNA]</scope>
    <source>
        <strain evidence="1 2">Huett2</strain>
    </source>
</reference>
<comment type="caution">
    <text evidence="1">The sequence shown here is derived from an EMBL/GenBank/DDBJ whole genome shotgun (WGS) entry which is preliminary data.</text>
</comment>
<evidence type="ECO:0000313" key="1">
    <source>
        <dbReference type="EMBL" id="OPG16608.1"/>
    </source>
</evidence>
<organism evidence="1 2">
    <name type="scientific">Ferroacidibacillus organovorans</name>
    <dbReference type="NCBI Taxonomy" id="1765683"/>
    <lineage>
        <taxon>Bacteria</taxon>
        <taxon>Bacillati</taxon>
        <taxon>Bacillota</taxon>
        <taxon>Bacilli</taxon>
        <taxon>Bacillales</taxon>
        <taxon>Alicyclobacillaceae</taxon>
        <taxon>Ferroacidibacillus</taxon>
    </lineage>
</organism>
<gene>
    <name evidence="1" type="ORF">B2M26_07040</name>
</gene>
<keyword evidence="2" id="KW-1185">Reference proteome</keyword>
<dbReference type="EMBL" id="MWPS01000016">
    <property type="protein sequence ID" value="OPG16608.1"/>
    <property type="molecule type" value="Genomic_DNA"/>
</dbReference>
<protein>
    <recommendedName>
        <fullName evidence="3">DUF2953 domain-containing protein</fullName>
    </recommendedName>
</protein>
<name>A0A1V4EVD2_9BACL</name>
<dbReference type="AlphaFoldDB" id="A0A1V4EVD2"/>
<dbReference type="Pfam" id="PF11167">
    <property type="entry name" value="DUF2953"/>
    <property type="match status" value="1"/>
</dbReference>
<evidence type="ECO:0000313" key="2">
    <source>
        <dbReference type="Proteomes" id="UP000190229"/>
    </source>
</evidence>
<dbReference type="InterPro" id="IPR021338">
    <property type="entry name" value="DUF2953"/>
</dbReference>
<proteinExistence type="predicted"/>
<dbReference type="RefSeq" id="WP_079290305.1">
    <property type="nucleotide sequence ID" value="NZ_LSUQ01000007.1"/>
</dbReference>
<sequence>MLWFFFTLLLILLLLLLPVRIEVSAALQMRHTHVRVSVVLAGIRLKLPPFKRRKSKRRVPASTSPADKFPFKEHKPIGYEEILDKLHDVTEMIDILEDTLPRLKKAIRPLCVTYFTWESAVGLPNAAETATAVGGFWILKSGILGILSRMICFTNEITLEITPLYEQLTLESEITCIVGVTLGQAIVVVVRLVSLVKEGISRVRTSDSIPHANGNGKLKNHG</sequence>
<dbReference type="Proteomes" id="UP000190229">
    <property type="component" value="Unassembled WGS sequence"/>
</dbReference>
<accession>A0A1V4EVD2</accession>